<feature type="binding site" evidence="11 12">
    <location>
        <begin position="520"/>
        <end position="521"/>
    </location>
    <ligand>
        <name>5-methyltetrahydropteroyltri-L-glutamate</name>
        <dbReference type="ChEBI" id="CHEBI:58207"/>
    </ligand>
</feature>
<evidence type="ECO:0000256" key="15">
    <source>
        <dbReference type="SAM" id="Coils"/>
    </source>
</evidence>
<feature type="binding site" evidence="11">
    <location>
        <position position="114"/>
    </location>
    <ligand>
        <name>5-methyltetrahydropteroyltri-L-glutamate</name>
        <dbReference type="ChEBI" id="CHEBI:58207"/>
    </ligand>
</feature>
<dbReference type="InterPro" id="IPR006276">
    <property type="entry name" value="Cobalamin-indep_Met_synthase"/>
</dbReference>
<dbReference type="InterPro" id="IPR013215">
    <property type="entry name" value="Cbl-indep_Met_Synth_N"/>
</dbReference>
<evidence type="ECO:0000256" key="8">
    <source>
        <dbReference type="ARBA" id="ARBA00022737"/>
    </source>
</evidence>
<feature type="binding site" evidence="11">
    <location>
        <position position="670"/>
    </location>
    <ligand>
        <name>Zn(2+)</name>
        <dbReference type="ChEBI" id="CHEBI:29105"/>
        <note>catalytic</note>
    </ligand>
</feature>
<feature type="binding site" evidence="11">
    <location>
        <begin position="18"/>
        <end position="21"/>
    </location>
    <ligand>
        <name>5-methyltetrahydropteroyltri-L-glutamate</name>
        <dbReference type="ChEBI" id="CHEBI:58207"/>
    </ligand>
</feature>
<dbReference type="CDD" id="cd03311">
    <property type="entry name" value="CIMS_C_terminal_like"/>
    <property type="match status" value="1"/>
</dbReference>
<comment type="similarity">
    <text evidence="3 11">Belongs to the vitamin-B12 independent methionine synthase family.</text>
</comment>
<comment type="caution">
    <text evidence="18">The sequence shown here is derived from an EMBL/GenBank/DDBJ whole genome shotgun (WGS) entry which is preliminary data.</text>
</comment>
<evidence type="ECO:0000256" key="1">
    <source>
        <dbReference type="ARBA" id="ARBA00002777"/>
    </source>
</evidence>
<comment type="cofactor">
    <cofactor evidence="13">
        <name>Zn(2+)</name>
        <dbReference type="ChEBI" id="CHEBI:29105"/>
    </cofactor>
    <text evidence="13">Binds 2 Zn(2+) ions per subunit.</text>
</comment>
<evidence type="ECO:0000256" key="5">
    <source>
        <dbReference type="ARBA" id="ARBA00022605"/>
    </source>
</evidence>
<dbReference type="GO" id="GO:0008270">
    <property type="term" value="F:zinc ion binding"/>
    <property type="evidence" value="ECO:0007669"/>
    <property type="project" value="InterPro"/>
</dbReference>
<feature type="binding site" evidence="11">
    <location>
        <position position="610"/>
    </location>
    <ligand>
        <name>5-methyltetrahydropteroyltri-L-glutamate</name>
        <dbReference type="ChEBI" id="CHEBI:58207"/>
    </ligand>
</feature>
<dbReference type="RefSeq" id="WP_041823739.1">
    <property type="nucleotide sequence ID" value="NZ_CP174174.1"/>
</dbReference>
<feature type="coiled-coil region" evidence="15">
    <location>
        <begin position="299"/>
        <end position="356"/>
    </location>
</feature>
<feature type="binding site" evidence="13">
    <location>
        <position position="670"/>
    </location>
    <ligand>
        <name>Zn(2+)</name>
        <dbReference type="ChEBI" id="CHEBI:29105"/>
        <label>1</label>
        <note>catalytic</note>
    </ligand>
</feature>
<feature type="binding site" evidence="13">
    <location>
        <position position="648"/>
    </location>
    <ligand>
        <name>Zn(2+)</name>
        <dbReference type="ChEBI" id="CHEBI:29105"/>
        <label>1</label>
        <note>catalytic</note>
    </ligand>
</feature>
<dbReference type="CDD" id="cd03312">
    <property type="entry name" value="CIMS_N_terminal_like"/>
    <property type="match status" value="1"/>
</dbReference>
<feature type="binding site" evidence="11">
    <location>
        <position position="648"/>
    </location>
    <ligand>
        <name>Zn(2+)</name>
        <dbReference type="ChEBI" id="CHEBI:29105"/>
        <note>catalytic</note>
    </ligand>
</feature>
<dbReference type="SUPFAM" id="SSF51726">
    <property type="entry name" value="UROD/MetE-like"/>
    <property type="match status" value="2"/>
</dbReference>
<feature type="binding site" evidence="11 12">
    <location>
        <position position="604"/>
    </location>
    <ligand>
        <name>L-homocysteine</name>
        <dbReference type="ChEBI" id="CHEBI:58199"/>
    </ligand>
</feature>
<keyword evidence="15" id="KW-0175">Coiled coil</keyword>
<feature type="active site" description="Proton donor" evidence="11 14">
    <location>
        <position position="699"/>
    </location>
</feature>
<dbReference type="InterPro" id="IPR038071">
    <property type="entry name" value="UROD/MetE-like_sf"/>
</dbReference>
<dbReference type="HAMAP" id="MF_00172">
    <property type="entry name" value="Meth_synth"/>
    <property type="match status" value="1"/>
</dbReference>
<dbReference type="GO" id="GO:0032259">
    <property type="term" value="P:methylation"/>
    <property type="evidence" value="ECO:0007669"/>
    <property type="project" value="UniProtKB-KW"/>
</dbReference>
<feature type="domain" description="Cobalamin-independent methionine synthase MetE C-terminal/archaeal" evidence="16">
    <location>
        <begin position="431"/>
        <end position="753"/>
    </location>
</feature>
<gene>
    <name evidence="11 18" type="primary">metE</name>
    <name evidence="18" type="ORF">CHH72_14730</name>
</gene>
<feature type="binding site" evidence="12">
    <location>
        <position position="21"/>
    </location>
    <ligand>
        <name>5-methyltetrahydropteroyltri-L-glutamate</name>
        <dbReference type="ChEBI" id="CHEBI:58207"/>
    </ligand>
</feature>
<dbReference type="AlphaFoldDB" id="A0A268NXJ6"/>
<keyword evidence="10 11" id="KW-0486">Methionine biosynthesis</keyword>
<comment type="catalytic activity">
    <reaction evidence="11">
        <text>5-methyltetrahydropteroyltri-L-glutamate + L-homocysteine = tetrahydropteroyltri-L-glutamate + L-methionine</text>
        <dbReference type="Rhea" id="RHEA:21196"/>
        <dbReference type="ChEBI" id="CHEBI:57844"/>
        <dbReference type="ChEBI" id="CHEBI:58140"/>
        <dbReference type="ChEBI" id="CHEBI:58199"/>
        <dbReference type="ChEBI" id="CHEBI:58207"/>
        <dbReference type="EC" id="2.1.1.14"/>
    </reaction>
</comment>
<feature type="binding site" evidence="11 12">
    <location>
        <begin position="436"/>
        <end position="438"/>
    </location>
    <ligand>
        <name>L-methionine</name>
        <dbReference type="ChEBI" id="CHEBI:57844"/>
    </ligand>
</feature>
<evidence type="ECO:0000256" key="3">
    <source>
        <dbReference type="ARBA" id="ARBA00009553"/>
    </source>
</evidence>
<sequence>MSKVRSSSLGYPRIGGQREWKKNLEAFWAGKRSKTDFLQEQKSLRLSYLQKQQQLGLDLIPVGDFSDYDHVLDTAVAFGIVPERFAYAGGKVEEETYFAIARGTDDAVAAEMTKWFNTNYHYIVPELTASREPALVDNRWLRLYEEAKSELGINGKPVLLGPVSFVKLAKQYGNKSFSEHVQTLVPLYGQVLAELAQAGAPLIQVDEPILAGDVTEAEWAVVEETYQSLAKLAPNAKLLLQTYFESVADYNRFIQLPVAGLGFDFVAGKEETFQNLRVNGFPNDKLLALGVIDGRNIWRTDLTAVNAELKEVLQVVERERLILQPSSSLLHVPVTVQSEEKIADELKEAIAFADEKIIEIVSLAKVVNGHEPPSLLEASKHALGRLNASEARNNQSVQQEVAQISSEDPSRGLDAPTRAKLQAAKLKLPLLPTTTIGSFPQTKEIRKKRLDWRKGKLDSAGYETFINAEIDRWIAIQEQLGLDVLVHGEFERTDMVEFFGEKLGGFQFTTYGWVQSYGSRCVKPPIIYGDVYFKQPMTVKETVYAQSKTDKPVKGMLTGPVTIYNWSFPRADITEGEAVNQIALALRKEVLALEKHGIGVIQVDEPALREGLPLKRAKWQSYLDQSVTAFQLTVNQVKPETQIHTHMCYSDFQDIIEAIDGLDADVISIEMSRSHGELISSFEEYTYNKGIGLGVYDIHSPRVPAKEEIARNIERALNVLHPKQFWVNPDCGLKTRQEPETVAALKVMVEAAKEARQTLETKTI</sequence>
<feature type="binding site" evidence="11">
    <location>
        <position position="489"/>
    </location>
    <ligand>
        <name>L-homocysteine</name>
        <dbReference type="ChEBI" id="CHEBI:58199"/>
    </ligand>
</feature>
<evidence type="ECO:0000259" key="16">
    <source>
        <dbReference type="Pfam" id="PF01717"/>
    </source>
</evidence>
<feature type="binding site" evidence="11">
    <location>
        <position position="731"/>
    </location>
    <ligand>
        <name>Zn(2+)</name>
        <dbReference type="ChEBI" id="CHEBI:29105"/>
        <note>catalytic</note>
    </ligand>
</feature>
<organism evidence="18 19">
    <name type="scientific">Shouchella clausii</name>
    <name type="common">Alkalihalobacillus clausii</name>
    <dbReference type="NCBI Taxonomy" id="79880"/>
    <lineage>
        <taxon>Bacteria</taxon>
        <taxon>Bacillati</taxon>
        <taxon>Bacillota</taxon>
        <taxon>Bacilli</taxon>
        <taxon>Bacillales</taxon>
        <taxon>Bacillaceae</taxon>
        <taxon>Shouchella</taxon>
    </lineage>
</organism>
<evidence type="ECO:0000256" key="2">
    <source>
        <dbReference type="ARBA" id="ARBA00004681"/>
    </source>
</evidence>
<dbReference type="Gene3D" id="3.20.20.210">
    <property type="match status" value="2"/>
</dbReference>
<keyword evidence="5 11" id="KW-0028">Amino-acid biosynthesis</keyword>
<feature type="binding site" evidence="11 12">
    <location>
        <position position="604"/>
    </location>
    <ligand>
        <name>L-methionine</name>
        <dbReference type="ChEBI" id="CHEBI:57844"/>
    </ligand>
</feature>
<dbReference type="UniPathway" id="UPA00051">
    <property type="reaction ID" value="UER00082"/>
</dbReference>
<evidence type="ECO:0000256" key="13">
    <source>
        <dbReference type="PIRSR" id="PIRSR000382-2"/>
    </source>
</evidence>
<evidence type="ECO:0000256" key="9">
    <source>
        <dbReference type="ARBA" id="ARBA00022833"/>
    </source>
</evidence>
<dbReference type="Pfam" id="PF01717">
    <property type="entry name" value="Meth_synt_2"/>
    <property type="match status" value="1"/>
</dbReference>
<feature type="binding site" evidence="13">
    <location>
        <position position="731"/>
    </location>
    <ligand>
        <name>Zn(2+)</name>
        <dbReference type="ChEBI" id="CHEBI:29105"/>
        <label>1</label>
        <note>catalytic</note>
    </ligand>
</feature>
<evidence type="ECO:0000313" key="18">
    <source>
        <dbReference type="EMBL" id="PAE88101.1"/>
    </source>
</evidence>
<accession>A0A268NXJ6</accession>
<dbReference type="NCBIfam" id="TIGR01371">
    <property type="entry name" value="met_syn_B12ind"/>
    <property type="match status" value="1"/>
</dbReference>
<feature type="binding site" evidence="11 12">
    <location>
        <position position="566"/>
    </location>
    <ligand>
        <name>5-methyltetrahydropteroyltri-L-glutamate</name>
        <dbReference type="ChEBI" id="CHEBI:58207"/>
    </ligand>
</feature>
<comment type="cofactor">
    <cofactor evidence="11">
        <name>Zn(2+)</name>
        <dbReference type="ChEBI" id="CHEBI:29105"/>
    </cofactor>
    <text evidence="11">Binds 1 zinc ion per subunit.</text>
</comment>
<dbReference type="NCBIfam" id="NF003556">
    <property type="entry name" value="PRK05222.1"/>
    <property type="match status" value="1"/>
</dbReference>
<feature type="binding site" evidence="11 12">
    <location>
        <begin position="436"/>
        <end position="438"/>
    </location>
    <ligand>
        <name>L-homocysteine</name>
        <dbReference type="ChEBI" id="CHEBI:58199"/>
    </ligand>
</feature>
<dbReference type="GO" id="GO:0003871">
    <property type="term" value="F:5-methyltetrahydropteroyltriglutamate-homocysteine S-methyltransferase activity"/>
    <property type="evidence" value="ECO:0007669"/>
    <property type="project" value="UniProtKB-UniRule"/>
</dbReference>
<keyword evidence="6 11" id="KW-0808">Transferase</keyword>
<dbReference type="Pfam" id="PF08267">
    <property type="entry name" value="Meth_synt_1"/>
    <property type="match status" value="1"/>
</dbReference>
<evidence type="ECO:0000259" key="17">
    <source>
        <dbReference type="Pfam" id="PF08267"/>
    </source>
</evidence>
<evidence type="ECO:0000256" key="10">
    <source>
        <dbReference type="ARBA" id="ARBA00023167"/>
    </source>
</evidence>
<proteinExistence type="inferred from homology"/>
<dbReference type="EMBL" id="NPCC01000023">
    <property type="protein sequence ID" value="PAE88101.1"/>
    <property type="molecule type" value="Genomic_DNA"/>
</dbReference>
<dbReference type="PANTHER" id="PTHR30519">
    <property type="entry name" value="5-METHYLTETRAHYDROPTEROYLTRIGLUTAMATE--HOMOCYSTEINE METHYLTRANSFERASE"/>
    <property type="match status" value="1"/>
</dbReference>
<feature type="binding site" evidence="12">
    <location>
        <position position="119"/>
    </location>
    <ligand>
        <name>5-methyltetrahydropteroyltri-L-glutamate</name>
        <dbReference type="ChEBI" id="CHEBI:58207"/>
    </ligand>
</feature>
<evidence type="ECO:0000313" key="19">
    <source>
        <dbReference type="Proteomes" id="UP000216207"/>
    </source>
</evidence>
<evidence type="ECO:0000256" key="7">
    <source>
        <dbReference type="ARBA" id="ARBA00022723"/>
    </source>
</evidence>
<feature type="domain" description="Cobalamin-independent methionine synthase MetE N-terminal" evidence="17">
    <location>
        <begin position="6"/>
        <end position="315"/>
    </location>
</feature>
<keyword evidence="4 11" id="KW-0489">Methyltransferase</keyword>
<evidence type="ECO:0000256" key="4">
    <source>
        <dbReference type="ARBA" id="ARBA00022603"/>
    </source>
</evidence>
<comment type="function">
    <text evidence="1 11">Catalyzes the transfer of a methyl group from 5-methyltetrahydrofolate to homocysteine resulting in methionine formation.</text>
</comment>
<comment type="pathway">
    <text evidence="2 11">Amino-acid biosynthesis; L-methionine biosynthesis via de novo pathway; L-methionine from L-homocysteine (MetE route): step 1/1.</text>
</comment>
<feature type="binding site" evidence="11">
    <location>
        <position position="646"/>
    </location>
    <ligand>
        <name>Zn(2+)</name>
        <dbReference type="ChEBI" id="CHEBI:29105"/>
        <note>catalytic</note>
    </ligand>
</feature>
<feature type="binding site" evidence="11 12">
    <location>
        <position position="489"/>
    </location>
    <ligand>
        <name>L-methionine</name>
        <dbReference type="ChEBI" id="CHEBI:57844"/>
    </ligand>
</feature>
<dbReference type="EC" id="2.1.1.14" evidence="11"/>
<evidence type="ECO:0000256" key="14">
    <source>
        <dbReference type="PIRSR" id="PIRSR000382-3"/>
    </source>
</evidence>
<dbReference type="PIRSF" id="PIRSF000382">
    <property type="entry name" value="MeTrfase_B12_ind"/>
    <property type="match status" value="1"/>
</dbReference>
<evidence type="ECO:0000256" key="6">
    <source>
        <dbReference type="ARBA" id="ARBA00022679"/>
    </source>
</evidence>
<reference evidence="18 19" key="1">
    <citation type="submission" date="2017-07" db="EMBL/GenBank/DDBJ databases">
        <title>Isolation and whole genome analysis of endospore-forming bacteria from heroin.</title>
        <authorList>
            <person name="Kalinowski J."/>
            <person name="Ahrens B."/>
            <person name="Al-Dilaimi A."/>
            <person name="Winkler A."/>
            <person name="Wibberg D."/>
            <person name="Schleenbecker U."/>
            <person name="Ruckert C."/>
            <person name="Wolfel R."/>
            <person name="Grass G."/>
        </authorList>
    </citation>
    <scope>NUCLEOTIDE SEQUENCE [LARGE SCALE GENOMIC DNA]</scope>
    <source>
        <strain evidence="18 19">7539</strain>
    </source>
</reference>
<evidence type="ECO:0000256" key="11">
    <source>
        <dbReference type="HAMAP-Rule" id="MF_00172"/>
    </source>
</evidence>
<protein>
    <recommendedName>
        <fullName evidence="11">5-methyltetrahydropteroyltriglutamate--homocysteine methyltransferase</fullName>
        <ecNumber evidence="11">2.1.1.14</ecNumber>
    </recommendedName>
    <alternativeName>
        <fullName evidence="11">Cobalamin-independent methionine synthase</fullName>
    </alternativeName>
    <alternativeName>
        <fullName evidence="11">Methionine synthase, vitamin-B12 independent isozyme</fullName>
    </alternativeName>
</protein>
<keyword evidence="8 11" id="KW-0677">Repeat</keyword>
<name>A0A268NXJ6_SHOCL</name>
<evidence type="ECO:0000256" key="12">
    <source>
        <dbReference type="PIRSR" id="PIRSR000382-1"/>
    </source>
</evidence>
<feature type="binding site" evidence="13">
    <location>
        <position position="646"/>
    </location>
    <ligand>
        <name>Zn(2+)</name>
        <dbReference type="ChEBI" id="CHEBI:29105"/>
        <label>1</label>
        <note>catalytic</note>
    </ligand>
</feature>
<dbReference type="Proteomes" id="UP000216207">
    <property type="component" value="Unassembled WGS sequence"/>
</dbReference>
<dbReference type="GO" id="GO:0009086">
    <property type="term" value="P:methionine biosynthetic process"/>
    <property type="evidence" value="ECO:0007669"/>
    <property type="project" value="UniProtKB-UniRule"/>
</dbReference>
<keyword evidence="9 11" id="KW-0862">Zinc</keyword>
<dbReference type="InterPro" id="IPR002629">
    <property type="entry name" value="Met_Synth_C/arc"/>
</dbReference>
<keyword evidence="7 11" id="KW-0479">Metal-binding</keyword>